<gene>
    <name evidence="2" type="ORF">IAC54_05125</name>
</gene>
<reference evidence="2" key="1">
    <citation type="submission" date="2020-10" db="EMBL/GenBank/DDBJ databases">
        <authorList>
            <person name="Gilroy R."/>
        </authorList>
    </citation>
    <scope>NUCLEOTIDE SEQUENCE</scope>
    <source>
        <strain evidence="2">G3-4614</strain>
    </source>
</reference>
<organism evidence="2 3">
    <name type="scientific">Candidatus Caccoplasma merdipullorum</name>
    <dbReference type="NCBI Taxonomy" id="2840718"/>
    <lineage>
        <taxon>Bacteria</taxon>
        <taxon>Pseudomonadati</taxon>
        <taxon>Bacteroidota</taxon>
        <taxon>Bacteroidia</taxon>
        <taxon>Bacteroidales</taxon>
        <taxon>Bacteroidaceae</taxon>
        <taxon>Bacteroidaceae incertae sedis</taxon>
        <taxon>Candidatus Caccoplasma</taxon>
    </lineage>
</organism>
<comment type="caution">
    <text evidence="2">The sequence shown here is derived from an EMBL/GenBank/DDBJ whole genome shotgun (WGS) entry which is preliminary data.</text>
</comment>
<dbReference type="AlphaFoldDB" id="A0A9D9E2C0"/>
<evidence type="ECO:0008006" key="4">
    <source>
        <dbReference type="Google" id="ProtNLM"/>
    </source>
</evidence>
<reference evidence="2" key="2">
    <citation type="journal article" date="2021" name="PeerJ">
        <title>Extensive microbial diversity within the chicken gut microbiome revealed by metagenomics and culture.</title>
        <authorList>
            <person name="Gilroy R."/>
            <person name="Ravi A."/>
            <person name="Getino M."/>
            <person name="Pursley I."/>
            <person name="Horton D.L."/>
            <person name="Alikhan N.F."/>
            <person name="Baker D."/>
            <person name="Gharbi K."/>
            <person name="Hall N."/>
            <person name="Watson M."/>
            <person name="Adriaenssens E.M."/>
            <person name="Foster-Nyarko E."/>
            <person name="Jarju S."/>
            <person name="Secka A."/>
            <person name="Antonio M."/>
            <person name="Oren A."/>
            <person name="Chaudhuri R.R."/>
            <person name="La Ragione R."/>
            <person name="Hildebrand F."/>
            <person name="Pallen M.J."/>
        </authorList>
    </citation>
    <scope>NUCLEOTIDE SEQUENCE</scope>
    <source>
        <strain evidence="2">G3-4614</strain>
    </source>
</reference>
<dbReference type="Proteomes" id="UP000823636">
    <property type="component" value="Unassembled WGS sequence"/>
</dbReference>
<evidence type="ECO:0000313" key="2">
    <source>
        <dbReference type="EMBL" id="MBO8438264.1"/>
    </source>
</evidence>
<keyword evidence="1" id="KW-0732">Signal</keyword>
<evidence type="ECO:0000256" key="1">
    <source>
        <dbReference type="SAM" id="SignalP"/>
    </source>
</evidence>
<proteinExistence type="predicted"/>
<protein>
    <recommendedName>
        <fullName evidence="4">Outer membrane protein</fullName>
    </recommendedName>
</protein>
<feature type="chain" id="PRO_5038955103" description="Outer membrane protein" evidence="1">
    <location>
        <begin position="24"/>
        <end position="950"/>
    </location>
</feature>
<accession>A0A9D9E2C0</accession>
<dbReference type="EMBL" id="JADIMW010000054">
    <property type="protein sequence ID" value="MBO8438264.1"/>
    <property type="molecule type" value="Genomic_DNA"/>
</dbReference>
<sequence>MTATKRILAYILFICFAVSGATAQFNALDYRLQKRPKLEKFDSDNFFDNTFVSGSFGVQFNTTGNKADRDIGPVARYYFGKWFTPVIGARFGIDMSILCNKGTSTHALFGFNLDYMANLSAFVAGYDPDRLFDLYGFAGATYKRSFRYGYGTNVFGGSFGLQGNFNINRLISLYVEPRITIANDGYNERYVERKFDILPEVSVGLAYKMQPLPRTYMADVEKTKFKENIFFSFGVGVQRPLSNMSPIYTSNIKLGPAGMIAVGGWFKNVHGIRLSAYGGYSDYTGENIAPDNKLGSAILRADYMINYSNVFGGYDESRIFEMIGTFGPELAFSGQTGTKWKMSAGLGVGLQGNFRINPALDIFVEPRISFYTTNYTNGDNNRYDSNASLLLGFTYHSIDREYKKENDEFEKKSVVDRMFVSLSGGAGATFSRIKEDLHGGKNLAGKVTIGLGTWFTPVSGLQITGGTLLYGTNYSYGSYYRARTLLLGVDYLFNMTNAVRGYKEDRLFELIAAGGIGAMYNHSVFHPVLQAEMKAKFNLKKNWSIFVAPQALWAMQRGVLTGSVETRKSVILTGNIGTSYSMRGYDPVSLYAFKEGEGSRMFFSVAGGFGGIIDNGMFGNLKEKISPSGRLSLGNWVTPLAGWRLSVMSERIKQTRTEAYITHGGIGGEFMLNLTNAAIGYNPDRFFNIYAMAGVHAGFSIVEHNMRFIPGFTGSVQASFRVAPSFSLFVEPQLAIYLNKFDGTNRQKSIGTIYAGLTYSINKSDKFARDTDARLDKPNFLSVSGGVGLWGNTLMSSFGGFKDKMVYSASIAYGRWITPVHGLRLNADYTNIVKPYQTVGEKINTVAGRADYMLNLTNLLAGNNDNRLFEAIAFVGAGAVVPLKNGDDNRDLKTTYTAAFGIQAKFNVSDRFDVFIEPKGTFYGDGIDGYSSRAKFDATASVLAGFNCKF</sequence>
<evidence type="ECO:0000313" key="3">
    <source>
        <dbReference type="Proteomes" id="UP000823636"/>
    </source>
</evidence>
<name>A0A9D9E2C0_9BACT</name>
<feature type="signal peptide" evidence="1">
    <location>
        <begin position="1"/>
        <end position="23"/>
    </location>
</feature>